<protein>
    <submittedName>
        <fullName evidence="3">Uncharacterized protein</fullName>
    </submittedName>
</protein>
<dbReference type="eggNOG" id="KOG1200">
    <property type="taxonomic scope" value="Eukaryota"/>
</dbReference>
<accession>K0R0Z1</accession>
<evidence type="ECO:0000256" key="1">
    <source>
        <dbReference type="ARBA" id="ARBA00006484"/>
    </source>
</evidence>
<dbReference type="AlphaFoldDB" id="K0R0Z1"/>
<dbReference type="Gene3D" id="3.40.50.720">
    <property type="entry name" value="NAD(P)-binding Rossmann-like Domain"/>
    <property type="match status" value="2"/>
</dbReference>
<keyword evidence="2" id="KW-0560">Oxidoreductase</keyword>
<dbReference type="InterPro" id="IPR036291">
    <property type="entry name" value="NAD(P)-bd_dom_sf"/>
</dbReference>
<proteinExistence type="inferred from homology"/>
<dbReference type="GO" id="GO:0006633">
    <property type="term" value="P:fatty acid biosynthetic process"/>
    <property type="evidence" value="ECO:0007669"/>
    <property type="project" value="TreeGrafter"/>
</dbReference>
<dbReference type="SUPFAM" id="SSF51735">
    <property type="entry name" value="NAD(P)-binding Rossmann-fold domains"/>
    <property type="match status" value="1"/>
</dbReference>
<dbReference type="PANTHER" id="PTHR42760">
    <property type="entry name" value="SHORT-CHAIN DEHYDROGENASES/REDUCTASES FAMILY MEMBER"/>
    <property type="match status" value="1"/>
</dbReference>
<dbReference type="Pfam" id="PF13561">
    <property type="entry name" value="adh_short_C2"/>
    <property type="match status" value="1"/>
</dbReference>
<dbReference type="PRINTS" id="PR00080">
    <property type="entry name" value="SDRFAMILY"/>
</dbReference>
<reference evidence="3 4" key="1">
    <citation type="journal article" date="2012" name="Genome Biol.">
        <title>Genome and low-iron response of an oceanic diatom adapted to chronic iron limitation.</title>
        <authorList>
            <person name="Lommer M."/>
            <person name="Specht M."/>
            <person name="Roy A.S."/>
            <person name="Kraemer L."/>
            <person name="Andreson R."/>
            <person name="Gutowska M.A."/>
            <person name="Wolf J."/>
            <person name="Bergner S.V."/>
            <person name="Schilhabel M.B."/>
            <person name="Klostermeier U.C."/>
            <person name="Beiko R.G."/>
            <person name="Rosenstiel P."/>
            <person name="Hippler M."/>
            <person name="Laroche J."/>
        </authorList>
    </citation>
    <scope>NUCLEOTIDE SEQUENCE [LARGE SCALE GENOMIC DNA]</scope>
    <source>
        <strain evidence="3 4">CCMP1005</strain>
    </source>
</reference>
<gene>
    <name evidence="3" type="ORF">THAOC_36946</name>
</gene>
<sequence length="209" mass="21928">MMTSSSWLNLAGRTAVVFGGASGIGRATAIALAGQRCNVLLADIDSQALDEIKTWDDVIDVNLKGTFLACKKFCDPSRTSRLLQAGGGAIINIGSVVSSYGNVGQVNYSASKGGVEGLTRSLAKEMALLSRSNEPPTSSIRVSCILPGFIDTPMASAVPDKILDKMRAKTALGRLGQPQDVANLVLFLASNRSSFITGETLECSGMLRI</sequence>
<comment type="caution">
    <text evidence="3">The sequence shown here is derived from an EMBL/GenBank/DDBJ whole genome shotgun (WGS) entry which is preliminary data.</text>
</comment>
<keyword evidence="4" id="KW-1185">Reference proteome</keyword>
<dbReference type="GO" id="GO:0016616">
    <property type="term" value="F:oxidoreductase activity, acting on the CH-OH group of donors, NAD or NADP as acceptor"/>
    <property type="evidence" value="ECO:0007669"/>
    <property type="project" value="TreeGrafter"/>
</dbReference>
<evidence type="ECO:0000256" key="2">
    <source>
        <dbReference type="ARBA" id="ARBA00023002"/>
    </source>
</evidence>
<dbReference type="PRINTS" id="PR00081">
    <property type="entry name" value="GDHRDH"/>
</dbReference>
<dbReference type="EMBL" id="AGNL01049600">
    <property type="protein sequence ID" value="EJK44504.1"/>
    <property type="molecule type" value="Genomic_DNA"/>
</dbReference>
<name>K0R0Z1_THAOC</name>
<dbReference type="InterPro" id="IPR020904">
    <property type="entry name" value="Sc_DH/Rdtase_CS"/>
</dbReference>
<dbReference type="Proteomes" id="UP000266841">
    <property type="component" value="Unassembled WGS sequence"/>
</dbReference>
<evidence type="ECO:0000313" key="4">
    <source>
        <dbReference type="Proteomes" id="UP000266841"/>
    </source>
</evidence>
<dbReference type="PROSITE" id="PS00061">
    <property type="entry name" value="ADH_SHORT"/>
    <property type="match status" value="1"/>
</dbReference>
<dbReference type="PANTHER" id="PTHR42760:SF83">
    <property type="entry name" value="(3R)-3-HYDROXYACYL-COA DEHYDROGENASE"/>
    <property type="match status" value="1"/>
</dbReference>
<dbReference type="InterPro" id="IPR002347">
    <property type="entry name" value="SDR_fam"/>
</dbReference>
<dbReference type="OrthoDB" id="1393670at2759"/>
<dbReference type="GO" id="GO:0048038">
    <property type="term" value="F:quinone binding"/>
    <property type="evidence" value="ECO:0007669"/>
    <property type="project" value="TreeGrafter"/>
</dbReference>
<comment type="similarity">
    <text evidence="1">Belongs to the short-chain dehydrogenases/reductases (SDR) family.</text>
</comment>
<dbReference type="OMA" id="NMAHYAA"/>
<organism evidence="3 4">
    <name type="scientific">Thalassiosira oceanica</name>
    <name type="common">Marine diatom</name>
    <dbReference type="NCBI Taxonomy" id="159749"/>
    <lineage>
        <taxon>Eukaryota</taxon>
        <taxon>Sar</taxon>
        <taxon>Stramenopiles</taxon>
        <taxon>Ochrophyta</taxon>
        <taxon>Bacillariophyta</taxon>
        <taxon>Coscinodiscophyceae</taxon>
        <taxon>Thalassiosirophycidae</taxon>
        <taxon>Thalassiosirales</taxon>
        <taxon>Thalassiosiraceae</taxon>
        <taxon>Thalassiosira</taxon>
    </lineage>
</organism>
<evidence type="ECO:0000313" key="3">
    <source>
        <dbReference type="EMBL" id="EJK44504.1"/>
    </source>
</evidence>